<dbReference type="Gene3D" id="3.40.525.10">
    <property type="entry name" value="CRAL-TRIO lipid binding domain"/>
    <property type="match status" value="1"/>
</dbReference>
<dbReference type="InterPro" id="IPR036865">
    <property type="entry name" value="CRAL-TRIO_dom_sf"/>
</dbReference>
<protein>
    <recommendedName>
        <fullName evidence="4">CRAL-TRIO domain-containing protein</fullName>
    </recommendedName>
</protein>
<reference evidence="2" key="1">
    <citation type="submission" date="2020-06" db="EMBL/GenBank/DDBJ databases">
        <authorList>
            <consortium name="Plant Systems Biology data submission"/>
        </authorList>
    </citation>
    <scope>NUCLEOTIDE SEQUENCE</scope>
    <source>
        <strain evidence="2">D6</strain>
    </source>
</reference>
<feature type="region of interest" description="Disordered" evidence="1">
    <location>
        <begin position="1"/>
        <end position="53"/>
    </location>
</feature>
<dbReference type="EMBL" id="CAICTM010001104">
    <property type="protein sequence ID" value="CAB9520487.1"/>
    <property type="molecule type" value="Genomic_DNA"/>
</dbReference>
<evidence type="ECO:0008006" key="4">
    <source>
        <dbReference type="Google" id="ProtNLM"/>
    </source>
</evidence>
<dbReference type="SUPFAM" id="SSF52087">
    <property type="entry name" value="CRAL/TRIO domain"/>
    <property type="match status" value="1"/>
</dbReference>
<comment type="caution">
    <text evidence="2">The sequence shown here is derived from an EMBL/GenBank/DDBJ whole genome shotgun (WGS) entry which is preliminary data.</text>
</comment>
<name>A0A9N8EG39_9STRA</name>
<dbReference type="Proteomes" id="UP001153069">
    <property type="component" value="Unassembled WGS sequence"/>
</dbReference>
<evidence type="ECO:0000313" key="3">
    <source>
        <dbReference type="Proteomes" id="UP001153069"/>
    </source>
</evidence>
<keyword evidence="3" id="KW-1185">Reference proteome</keyword>
<sequence length="342" mass="39409">MNEDEIRDEWIRTGDGMDDEEDEESLRGDNEEEEAMEDQAMMEEEEDEEEDENHIVRLLQLPRLDDQDNGTMTLTQEEHGWACQLKQKVMETTCTASDDDQSPPLTPLTDMEIAQYALVSGGDVPNAMKRIQAMQAFRSTYGIHHSPEQGVEAIGTFLEQQAGLILCFDVDTVTWDGIRVVDVGALNPAAAVASEDTWRIFIRGDYYLYYTCQPTLATIRRGNHTMMDFSEFSWKQWNMELQYRFCAEMFAQYPIKFRQLLCFNTGTVANVCWSLVRRLYPTSLTNVLELGCEVPCQFGDDFPKPLAHQYLQPSLQEAYCRQLLRAKDLLSLRAKNEQLFRL</sequence>
<dbReference type="OrthoDB" id="1434354at2759"/>
<evidence type="ECO:0000256" key="1">
    <source>
        <dbReference type="SAM" id="MobiDB-lite"/>
    </source>
</evidence>
<dbReference type="AlphaFoldDB" id="A0A9N8EG39"/>
<proteinExistence type="predicted"/>
<evidence type="ECO:0000313" key="2">
    <source>
        <dbReference type="EMBL" id="CAB9520487.1"/>
    </source>
</evidence>
<organism evidence="2 3">
    <name type="scientific">Seminavis robusta</name>
    <dbReference type="NCBI Taxonomy" id="568900"/>
    <lineage>
        <taxon>Eukaryota</taxon>
        <taxon>Sar</taxon>
        <taxon>Stramenopiles</taxon>
        <taxon>Ochrophyta</taxon>
        <taxon>Bacillariophyta</taxon>
        <taxon>Bacillariophyceae</taxon>
        <taxon>Bacillariophycidae</taxon>
        <taxon>Naviculales</taxon>
        <taxon>Naviculaceae</taxon>
        <taxon>Seminavis</taxon>
    </lineage>
</organism>
<feature type="compositionally biased region" description="Acidic residues" evidence="1">
    <location>
        <begin position="16"/>
        <end position="52"/>
    </location>
</feature>
<accession>A0A9N8EG39</accession>
<gene>
    <name evidence="2" type="ORF">SEMRO_1106_G242010.1</name>
</gene>